<evidence type="ECO:0000259" key="6">
    <source>
        <dbReference type="Pfam" id="PF14833"/>
    </source>
</evidence>
<protein>
    <submittedName>
        <fullName evidence="7">3-hydroxyisobutyrate dehydrogenase</fullName>
    </submittedName>
</protein>
<dbReference type="PROSITE" id="PS00895">
    <property type="entry name" value="3_HYDROXYISOBUT_DH"/>
    <property type="match status" value="1"/>
</dbReference>
<dbReference type="OrthoDB" id="9812907at2"/>
<dbReference type="InterPro" id="IPR013328">
    <property type="entry name" value="6PGD_dom2"/>
</dbReference>
<dbReference type="InterPro" id="IPR036291">
    <property type="entry name" value="NAD(P)-bd_dom_sf"/>
</dbReference>
<dbReference type="Proteomes" id="UP000198885">
    <property type="component" value="Unassembled WGS sequence"/>
</dbReference>
<dbReference type="PANTHER" id="PTHR43060">
    <property type="entry name" value="3-HYDROXYISOBUTYRATE DEHYDROGENASE-LIKE 1, MITOCHONDRIAL-RELATED"/>
    <property type="match status" value="1"/>
</dbReference>
<evidence type="ECO:0000313" key="8">
    <source>
        <dbReference type="Proteomes" id="UP000198885"/>
    </source>
</evidence>
<evidence type="ECO:0000256" key="1">
    <source>
        <dbReference type="ARBA" id="ARBA00009080"/>
    </source>
</evidence>
<evidence type="ECO:0000256" key="3">
    <source>
        <dbReference type="ARBA" id="ARBA00023027"/>
    </source>
</evidence>
<keyword evidence="3" id="KW-0520">NAD</keyword>
<proteinExistence type="inferred from homology"/>
<feature type="domain" description="6-phosphogluconate dehydrogenase NADP-binding" evidence="5">
    <location>
        <begin position="2"/>
        <end position="160"/>
    </location>
</feature>
<dbReference type="InterPro" id="IPR015815">
    <property type="entry name" value="HIBADH-related"/>
</dbReference>
<evidence type="ECO:0000259" key="5">
    <source>
        <dbReference type="Pfam" id="PF03446"/>
    </source>
</evidence>
<name>A0A1H9UJH6_9RHOB</name>
<dbReference type="PANTHER" id="PTHR43060:SF15">
    <property type="entry name" value="3-HYDROXYISOBUTYRATE DEHYDROGENASE-LIKE 1, MITOCHONDRIAL-RELATED"/>
    <property type="match status" value="1"/>
</dbReference>
<feature type="active site" evidence="4">
    <location>
        <position position="171"/>
    </location>
</feature>
<accession>A0A1H9UJH6</accession>
<evidence type="ECO:0000313" key="7">
    <source>
        <dbReference type="EMBL" id="SES09680.1"/>
    </source>
</evidence>
<comment type="similarity">
    <text evidence="1">Belongs to the HIBADH-related family.</text>
</comment>
<dbReference type="STRING" id="641238.SAMN04490244_105333"/>
<dbReference type="Pfam" id="PF14833">
    <property type="entry name" value="NAD_binding_11"/>
    <property type="match status" value="1"/>
</dbReference>
<dbReference type="InterPro" id="IPR006115">
    <property type="entry name" value="6PGDH_NADP-bd"/>
</dbReference>
<dbReference type="GO" id="GO:0016054">
    <property type="term" value="P:organic acid catabolic process"/>
    <property type="evidence" value="ECO:0007669"/>
    <property type="project" value="UniProtKB-ARBA"/>
</dbReference>
<sequence>MKIAFLGLGAMGSRMARNILDAGHDLTVWNRSPGKADDLIRKGATEAQTPREAARGAAIVVSMVLDDDASRALWADEETGALGGMDRQAVAVECSTISVAWCRELAAVARERGIDLIDAPVAGTLPPAESGELVIIVGGDPDAARRAQPAFDAMGKATHHAGDNGAATTVKLVINGMLAAQEAQMAELLGMAERLGVDRRRAFDIFCQTPVASPMMQTYGTQMLEGTDAVNFPVSGILKDLGIIDQTAAQAGAEVPVARATQQSFRNADAAGLGGRNQTDILRLYELPPRS</sequence>
<dbReference type="InterPro" id="IPR002204">
    <property type="entry name" value="3-OH-isobutyrate_DH-rel_CS"/>
</dbReference>
<dbReference type="Gene3D" id="1.10.1040.10">
    <property type="entry name" value="N-(1-d-carboxylethyl)-l-norvaline Dehydrogenase, domain 2"/>
    <property type="match status" value="1"/>
</dbReference>
<feature type="domain" description="3-hydroxyisobutyrate dehydrogenase-like NAD-binding" evidence="6">
    <location>
        <begin position="165"/>
        <end position="285"/>
    </location>
</feature>
<dbReference type="Gene3D" id="3.40.50.720">
    <property type="entry name" value="NAD(P)-binding Rossmann-like Domain"/>
    <property type="match status" value="1"/>
</dbReference>
<dbReference type="Pfam" id="PF03446">
    <property type="entry name" value="NAD_binding_2"/>
    <property type="match status" value="1"/>
</dbReference>
<dbReference type="AlphaFoldDB" id="A0A1H9UJH6"/>
<keyword evidence="8" id="KW-1185">Reference proteome</keyword>
<dbReference type="InterPro" id="IPR029154">
    <property type="entry name" value="HIBADH-like_NADP-bd"/>
</dbReference>
<dbReference type="SUPFAM" id="SSF48179">
    <property type="entry name" value="6-phosphogluconate dehydrogenase C-terminal domain-like"/>
    <property type="match status" value="1"/>
</dbReference>
<reference evidence="7 8" key="1">
    <citation type="submission" date="2016-10" db="EMBL/GenBank/DDBJ databases">
        <authorList>
            <person name="de Groot N.N."/>
        </authorList>
    </citation>
    <scope>NUCLEOTIDE SEQUENCE [LARGE SCALE GENOMIC DNA]</scope>
    <source>
        <strain evidence="7 8">DSM 23042</strain>
    </source>
</reference>
<dbReference type="GO" id="GO:0051287">
    <property type="term" value="F:NAD binding"/>
    <property type="evidence" value="ECO:0007669"/>
    <property type="project" value="InterPro"/>
</dbReference>
<dbReference type="PIRSF" id="PIRSF000103">
    <property type="entry name" value="HIBADH"/>
    <property type="match status" value="1"/>
</dbReference>
<gene>
    <name evidence="7" type="ORF">SAMN04490244_105333</name>
</gene>
<dbReference type="GO" id="GO:0050661">
    <property type="term" value="F:NADP binding"/>
    <property type="evidence" value="ECO:0007669"/>
    <property type="project" value="InterPro"/>
</dbReference>
<evidence type="ECO:0000256" key="4">
    <source>
        <dbReference type="PIRSR" id="PIRSR000103-1"/>
    </source>
</evidence>
<dbReference type="RefSeq" id="WP_092693392.1">
    <property type="nucleotide sequence ID" value="NZ_FOGU01000005.1"/>
</dbReference>
<dbReference type="SUPFAM" id="SSF51735">
    <property type="entry name" value="NAD(P)-binding Rossmann-fold domains"/>
    <property type="match status" value="1"/>
</dbReference>
<evidence type="ECO:0000256" key="2">
    <source>
        <dbReference type="ARBA" id="ARBA00023002"/>
    </source>
</evidence>
<dbReference type="GO" id="GO:0016491">
    <property type="term" value="F:oxidoreductase activity"/>
    <property type="evidence" value="ECO:0007669"/>
    <property type="project" value="UniProtKB-KW"/>
</dbReference>
<organism evidence="7 8">
    <name type="scientific">Tranquillimonas rosea</name>
    <dbReference type="NCBI Taxonomy" id="641238"/>
    <lineage>
        <taxon>Bacteria</taxon>
        <taxon>Pseudomonadati</taxon>
        <taxon>Pseudomonadota</taxon>
        <taxon>Alphaproteobacteria</taxon>
        <taxon>Rhodobacterales</taxon>
        <taxon>Roseobacteraceae</taxon>
        <taxon>Tranquillimonas</taxon>
    </lineage>
</organism>
<keyword evidence="2" id="KW-0560">Oxidoreductase</keyword>
<dbReference type="EMBL" id="FOGU01000005">
    <property type="protein sequence ID" value="SES09680.1"/>
    <property type="molecule type" value="Genomic_DNA"/>
</dbReference>
<dbReference type="InterPro" id="IPR008927">
    <property type="entry name" value="6-PGluconate_DH-like_C_sf"/>
</dbReference>